<name>A0A5J5EVD8_9PEZI</name>
<accession>A0A5J5EVD8</accession>
<feature type="compositionally biased region" description="Basic and acidic residues" evidence="1">
    <location>
        <begin position="1"/>
        <end position="14"/>
    </location>
</feature>
<dbReference type="EMBL" id="VXIS01000106">
    <property type="protein sequence ID" value="KAA8904615.1"/>
    <property type="molecule type" value="Genomic_DNA"/>
</dbReference>
<dbReference type="AlphaFoldDB" id="A0A5J5EVD8"/>
<evidence type="ECO:0000256" key="1">
    <source>
        <dbReference type="SAM" id="MobiDB-lite"/>
    </source>
</evidence>
<protein>
    <submittedName>
        <fullName evidence="2">Uncharacterized protein</fullName>
    </submittedName>
</protein>
<reference evidence="2 3" key="1">
    <citation type="submission" date="2019-09" db="EMBL/GenBank/DDBJ databases">
        <title>Draft genome of the ectomycorrhizal ascomycete Sphaerosporella brunnea.</title>
        <authorList>
            <consortium name="DOE Joint Genome Institute"/>
            <person name="Benucci G.M."/>
            <person name="Marozzi G."/>
            <person name="Antonielli L."/>
            <person name="Sanchez S."/>
            <person name="Marco P."/>
            <person name="Wang X."/>
            <person name="Falini L.B."/>
            <person name="Barry K."/>
            <person name="Haridas S."/>
            <person name="Lipzen A."/>
            <person name="Labutti K."/>
            <person name="Grigoriev I.V."/>
            <person name="Murat C."/>
            <person name="Martin F."/>
            <person name="Albertini E."/>
            <person name="Donnini D."/>
            <person name="Bonito G."/>
        </authorList>
    </citation>
    <scope>NUCLEOTIDE SEQUENCE [LARGE SCALE GENOMIC DNA]</scope>
    <source>
        <strain evidence="2 3">Sb_GMNB300</strain>
    </source>
</reference>
<gene>
    <name evidence="2" type="ORF">FN846DRAFT_890800</name>
</gene>
<sequence>MDNFTPRDHEDAPRGVRHFAPPPEWPPVWGPPNPYVSMYPPTAPNIEAEELSRCIDPRLLQISPSCQVDQSGSIHDTVMSESESDETIFRAFPMPPIAELRAERVYNLQCMRLGGVTVASTPARSATANCQSSAGAATAVQSNRPRARGRKGTPPQPIQLNFECIVEDLAVRDPMVQPKPYWEGNLLKKAARTGGVAIELFVEKRRKRRRAPKRIGRPDKRRRC</sequence>
<feature type="compositionally biased region" description="Polar residues" evidence="1">
    <location>
        <begin position="132"/>
        <end position="144"/>
    </location>
</feature>
<proteinExistence type="predicted"/>
<dbReference type="Proteomes" id="UP000326924">
    <property type="component" value="Unassembled WGS sequence"/>
</dbReference>
<feature type="region of interest" description="Disordered" evidence="1">
    <location>
        <begin position="132"/>
        <end position="157"/>
    </location>
</feature>
<evidence type="ECO:0000313" key="3">
    <source>
        <dbReference type="Proteomes" id="UP000326924"/>
    </source>
</evidence>
<organism evidence="2 3">
    <name type="scientific">Sphaerosporella brunnea</name>
    <dbReference type="NCBI Taxonomy" id="1250544"/>
    <lineage>
        <taxon>Eukaryota</taxon>
        <taxon>Fungi</taxon>
        <taxon>Dikarya</taxon>
        <taxon>Ascomycota</taxon>
        <taxon>Pezizomycotina</taxon>
        <taxon>Pezizomycetes</taxon>
        <taxon>Pezizales</taxon>
        <taxon>Pyronemataceae</taxon>
        <taxon>Sphaerosporella</taxon>
    </lineage>
</organism>
<comment type="caution">
    <text evidence="2">The sequence shown here is derived from an EMBL/GenBank/DDBJ whole genome shotgun (WGS) entry which is preliminary data.</text>
</comment>
<evidence type="ECO:0000313" key="2">
    <source>
        <dbReference type="EMBL" id="KAA8904615.1"/>
    </source>
</evidence>
<keyword evidence="3" id="KW-1185">Reference proteome</keyword>
<dbReference type="InParanoid" id="A0A5J5EVD8"/>
<feature type="region of interest" description="Disordered" evidence="1">
    <location>
        <begin position="1"/>
        <end position="24"/>
    </location>
</feature>